<gene>
    <name evidence="6" type="primary">rsmH</name>
    <name evidence="8" type="ORF">COS33_01670</name>
</gene>
<feature type="region of interest" description="Disordered" evidence="7">
    <location>
        <begin position="292"/>
        <end position="313"/>
    </location>
</feature>
<dbReference type="Gene3D" id="3.40.50.150">
    <property type="entry name" value="Vaccinia Virus protein VP39"/>
    <property type="match status" value="1"/>
</dbReference>
<dbReference type="Proteomes" id="UP000230595">
    <property type="component" value="Unassembled WGS sequence"/>
</dbReference>
<dbReference type="GO" id="GO:0005737">
    <property type="term" value="C:cytoplasm"/>
    <property type="evidence" value="ECO:0007669"/>
    <property type="project" value="UniProtKB-SubCell"/>
</dbReference>
<comment type="catalytic activity">
    <reaction evidence="6">
        <text>cytidine(1402) in 16S rRNA + S-adenosyl-L-methionine = N(4)-methylcytidine(1402) in 16S rRNA + S-adenosyl-L-homocysteine + H(+)</text>
        <dbReference type="Rhea" id="RHEA:42928"/>
        <dbReference type="Rhea" id="RHEA-COMP:10286"/>
        <dbReference type="Rhea" id="RHEA-COMP:10287"/>
        <dbReference type="ChEBI" id="CHEBI:15378"/>
        <dbReference type="ChEBI" id="CHEBI:57856"/>
        <dbReference type="ChEBI" id="CHEBI:59789"/>
        <dbReference type="ChEBI" id="CHEBI:74506"/>
        <dbReference type="ChEBI" id="CHEBI:82748"/>
        <dbReference type="EC" id="2.1.1.199"/>
    </reaction>
</comment>
<evidence type="ECO:0000256" key="3">
    <source>
        <dbReference type="ARBA" id="ARBA00022603"/>
    </source>
</evidence>
<dbReference type="Pfam" id="PF01795">
    <property type="entry name" value="Methyltransf_5"/>
    <property type="match status" value="2"/>
</dbReference>
<evidence type="ECO:0000256" key="1">
    <source>
        <dbReference type="ARBA" id="ARBA00010396"/>
    </source>
</evidence>
<dbReference type="NCBIfam" id="TIGR00006">
    <property type="entry name" value="16S rRNA (cytosine(1402)-N(4))-methyltransferase RsmH"/>
    <property type="match status" value="1"/>
</dbReference>
<evidence type="ECO:0000256" key="6">
    <source>
        <dbReference type="HAMAP-Rule" id="MF_01007"/>
    </source>
</evidence>
<dbReference type="InterPro" id="IPR002903">
    <property type="entry name" value="RsmH"/>
</dbReference>
<proteinExistence type="inferred from homology"/>
<dbReference type="EC" id="2.1.1.199" evidence="6"/>
<dbReference type="SUPFAM" id="SSF53335">
    <property type="entry name" value="S-adenosyl-L-methionine-dependent methyltransferases"/>
    <property type="match status" value="2"/>
</dbReference>
<organism evidence="8 9">
    <name type="scientific">Candidatus Wolfebacteria bacterium CG02_land_8_20_14_3_00_37_12</name>
    <dbReference type="NCBI Taxonomy" id="1975066"/>
    <lineage>
        <taxon>Bacteria</taxon>
        <taxon>Candidatus Wolfeibacteriota</taxon>
    </lineage>
</organism>
<evidence type="ECO:0000256" key="7">
    <source>
        <dbReference type="SAM" id="MobiDB-lite"/>
    </source>
</evidence>
<dbReference type="GO" id="GO:0071424">
    <property type="term" value="F:rRNA (cytosine-N4-)-methyltransferase activity"/>
    <property type="evidence" value="ECO:0007669"/>
    <property type="project" value="UniProtKB-UniRule"/>
</dbReference>
<comment type="similarity">
    <text evidence="1 6">Belongs to the methyltransferase superfamily. RsmH family.</text>
</comment>
<name>A0A2M7CQ29_9BACT</name>
<comment type="caution">
    <text evidence="8">The sequence shown here is derived from an EMBL/GenBank/DDBJ whole genome shotgun (WGS) entry which is preliminary data.</text>
</comment>
<sequence>MHTPVLLKEAIEILNPQKGEFFIDGTIGSGGHSEAILGKIGPSGKLLGIDWDEKAIESLKVQKFKNSENIILVNGNYADLMKILEKEKLGKTNGLIVDLGFSSEQLGGGRGFSFMKDEPLIMRYSNKGLTAAEIINSFSEKDLADIFWKYGEERFSRQIAKKIVEERKKKRILTTFELVEIVKNGVPKFYERGRLHPATRVFQALRIYVNRELENLETLLKNIPEILKTKGRAPHINNLQSEKGDLNEGLCGGRVAIISFHSLEDRLVKNYFRQMAKEGYVEILTKKPITPTEEEVKNNPRSRSAKMRAMQIK</sequence>
<dbReference type="Gene3D" id="1.10.150.170">
    <property type="entry name" value="Putative methyltransferase TM0872, insert domain"/>
    <property type="match status" value="1"/>
</dbReference>
<feature type="binding site" evidence="6">
    <location>
        <begin position="30"/>
        <end position="32"/>
    </location>
    <ligand>
        <name>S-adenosyl-L-methionine</name>
        <dbReference type="ChEBI" id="CHEBI:59789"/>
    </ligand>
</feature>
<accession>A0A2M7CQ29</accession>
<reference evidence="9" key="1">
    <citation type="submission" date="2017-09" db="EMBL/GenBank/DDBJ databases">
        <title>Depth-based differentiation of microbial function through sediment-hosted aquifers and enrichment of novel symbionts in the deep terrestrial subsurface.</title>
        <authorList>
            <person name="Probst A.J."/>
            <person name="Ladd B."/>
            <person name="Jarett J.K."/>
            <person name="Geller-Mcgrath D.E."/>
            <person name="Sieber C.M.K."/>
            <person name="Emerson J.B."/>
            <person name="Anantharaman K."/>
            <person name="Thomas B.C."/>
            <person name="Malmstrom R."/>
            <person name="Stieglmeier M."/>
            <person name="Klingl A."/>
            <person name="Woyke T."/>
            <person name="Ryan C.M."/>
            <person name="Banfield J.F."/>
        </authorList>
    </citation>
    <scope>NUCLEOTIDE SEQUENCE [LARGE SCALE GENOMIC DNA]</scope>
</reference>
<evidence type="ECO:0000256" key="5">
    <source>
        <dbReference type="ARBA" id="ARBA00022691"/>
    </source>
</evidence>
<evidence type="ECO:0000256" key="2">
    <source>
        <dbReference type="ARBA" id="ARBA00022552"/>
    </source>
</evidence>
<feature type="binding site" evidence="6">
    <location>
        <position position="50"/>
    </location>
    <ligand>
        <name>S-adenosyl-L-methionine</name>
        <dbReference type="ChEBI" id="CHEBI:59789"/>
    </ligand>
</feature>
<dbReference type="EMBL" id="PEUH01000037">
    <property type="protein sequence ID" value="PIV31733.1"/>
    <property type="molecule type" value="Genomic_DNA"/>
</dbReference>
<dbReference type="FunFam" id="1.10.150.170:FF:000003">
    <property type="entry name" value="Ribosomal RNA small subunit methyltransferase H"/>
    <property type="match status" value="1"/>
</dbReference>
<comment type="function">
    <text evidence="6">Specifically methylates the N4 position of cytidine in position 1402 (C1402) of 16S rRNA.</text>
</comment>
<keyword evidence="4 6" id="KW-0808">Transferase</keyword>
<protein>
    <recommendedName>
        <fullName evidence="6">Ribosomal RNA small subunit methyltransferase H</fullName>
        <ecNumber evidence="6">2.1.1.199</ecNumber>
    </recommendedName>
    <alternativeName>
        <fullName evidence="6">16S rRNA m(4)C1402 methyltransferase</fullName>
    </alternativeName>
    <alternativeName>
        <fullName evidence="6">rRNA (cytosine-N(4)-)-methyltransferase RsmH</fullName>
    </alternativeName>
</protein>
<feature type="binding site" evidence="6">
    <location>
        <position position="77"/>
    </location>
    <ligand>
        <name>S-adenosyl-L-methionine</name>
        <dbReference type="ChEBI" id="CHEBI:59789"/>
    </ligand>
</feature>
<keyword evidence="6" id="KW-0963">Cytoplasm</keyword>
<feature type="binding site" evidence="6">
    <location>
        <position position="98"/>
    </location>
    <ligand>
        <name>S-adenosyl-L-methionine</name>
        <dbReference type="ChEBI" id="CHEBI:59789"/>
    </ligand>
</feature>
<evidence type="ECO:0000313" key="8">
    <source>
        <dbReference type="EMBL" id="PIV31733.1"/>
    </source>
</evidence>
<dbReference type="InterPro" id="IPR023397">
    <property type="entry name" value="SAM-dep_MeTrfase_MraW_recog"/>
</dbReference>
<dbReference type="PANTHER" id="PTHR11265:SF0">
    <property type="entry name" value="12S RRNA N4-METHYLCYTIDINE METHYLTRANSFERASE"/>
    <property type="match status" value="1"/>
</dbReference>
<evidence type="ECO:0000313" key="9">
    <source>
        <dbReference type="Proteomes" id="UP000230595"/>
    </source>
</evidence>
<comment type="subcellular location">
    <subcellularLocation>
        <location evidence="6">Cytoplasm</location>
    </subcellularLocation>
</comment>
<evidence type="ECO:0000256" key="4">
    <source>
        <dbReference type="ARBA" id="ARBA00022679"/>
    </source>
</evidence>
<dbReference type="SUPFAM" id="SSF81799">
    <property type="entry name" value="Putative methyltransferase TM0872, insert domain"/>
    <property type="match status" value="1"/>
</dbReference>
<dbReference type="InterPro" id="IPR029063">
    <property type="entry name" value="SAM-dependent_MTases_sf"/>
</dbReference>
<dbReference type="PANTHER" id="PTHR11265">
    <property type="entry name" value="S-ADENOSYL-METHYLTRANSFERASE MRAW"/>
    <property type="match status" value="1"/>
</dbReference>
<keyword evidence="5 6" id="KW-0949">S-adenosyl-L-methionine</keyword>
<dbReference type="HAMAP" id="MF_01007">
    <property type="entry name" value="16SrRNA_methyltr_H"/>
    <property type="match status" value="1"/>
</dbReference>
<dbReference type="AlphaFoldDB" id="A0A2M7CQ29"/>
<keyword evidence="2 6" id="KW-0698">rRNA processing</keyword>
<dbReference type="GO" id="GO:0070475">
    <property type="term" value="P:rRNA base methylation"/>
    <property type="evidence" value="ECO:0007669"/>
    <property type="project" value="UniProtKB-UniRule"/>
</dbReference>
<keyword evidence="3 6" id="KW-0489">Methyltransferase</keyword>
<dbReference type="PIRSF" id="PIRSF004486">
    <property type="entry name" value="MraW"/>
    <property type="match status" value="1"/>
</dbReference>
<feature type="binding site" evidence="6">
    <location>
        <position position="105"/>
    </location>
    <ligand>
        <name>S-adenosyl-L-methionine</name>
        <dbReference type="ChEBI" id="CHEBI:59789"/>
    </ligand>
</feature>